<reference evidence="1" key="1">
    <citation type="journal article" date="2015" name="Nature">
        <title>Complex archaea that bridge the gap between prokaryotes and eukaryotes.</title>
        <authorList>
            <person name="Spang A."/>
            <person name="Saw J.H."/>
            <person name="Jorgensen S.L."/>
            <person name="Zaremba-Niedzwiedzka K."/>
            <person name="Martijn J."/>
            <person name="Lind A.E."/>
            <person name="van Eijk R."/>
            <person name="Schleper C."/>
            <person name="Guy L."/>
            <person name="Ettema T.J."/>
        </authorList>
    </citation>
    <scope>NUCLEOTIDE SEQUENCE</scope>
</reference>
<protein>
    <submittedName>
        <fullName evidence="1">Uncharacterized protein</fullName>
    </submittedName>
</protein>
<gene>
    <name evidence="1" type="ORF">LCGC14_0933200</name>
</gene>
<evidence type="ECO:0000313" key="1">
    <source>
        <dbReference type="EMBL" id="KKN20670.1"/>
    </source>
</evidence>
<proteinExistence type="predicted"/>
<sequence>MKVQYIEDFLVPYTIPVKSDSDVPILNYSLGWVDISISHLFIYFDKREPDEDHHDDIKLNTLKF</sequence>
<comment type="caution">
    <text evidence="1">The sequence shown here is derived from an EMBL/GenBank/DDBJ whole genome shotgun (WGS) entry which is preliminary data.</text>
</comment>
<dbReference type="EMBL" id="LAZR01003219">
    <property type="protein sequence ID" value="KKN20670.1"/>
    <property type="molecule type" value="Genomic_DNA"/>
</dbReference>
<accession>A0A0F9NMD2</accession>
<organism evidence="1">
    <name type="scientific">marine sediment metagenome</name>
    <dbReference type="NCBI Taxonomy" id="412755"/>
    <lineage>
        <taxon>unclassified sequences</taxon>
        <taxon>metagenomes</taxon>
        <taxon>ecological metagenomes</taxon>
    </lineage>
</organism>
<dbReference type="AlphaFoldDB" id="A0A0F9NMD2"/>
<name>A0A0F9NMD2_9ZZZZ</name>